<protein>
    <submittedName>
        <fullName evidence="1">Translesion DNA synthesis-associated protein ImuA</fullName>
    </submittedName>
</protein>
<dbReference type="InterPro" id="IPR027417">
    <property type="entry name" value="P-loop_NTPase"/>
</dbReference>
<sequence>MASAALRHPERIHPALWRATQLARPAHPTVATGFAALDRELPGQGWPVGQLIEVMLERPGLGELQLFRPALMRRHPERSIALVRPPYPPCIQAWAHWQLAPERLVWIQPQGVADALWAAEQALRHNVCAAVFCWADPVRTAALRRLQLLARQSDSLCIIMRPASVRAQASAAVLRVQLQPLRRGLQLHIVKRQGAAWPEPVTLQLYASRQAPAHHAPVDLPEMA</sequence>
<dbReference type="NCBIfam" id="NF033429">
    <property type="entry name" value="ImuA_translesion"/>
    <property type="match status" value="1"/>
</dbReference>
<dbReference type="PIRSF" id="PIRSF037290">
    <property type="entry name" value="UCP037290"/>
    <property type="match status" value="1"/>
</dbReference>
<dbReference type="RefSeq" id="WP_165276661.1">
    <property type="nucleotide sequence ID" value="NZ_JAUZQE010000008.1"/>
</dbReference>
<name>A0ABU1D4N9_9BURK</name>
<evidence type="ECO:0000313" key="1">
    <source>
        <dbReference type="EMBL" id="MDR4125396.1"/>
    </source>
</evidence>
<dbReference type="Gene3D" id="3.40.50.300">
    <property type="entry name" value="P-loop containing nucleotide triphosphate hydrolases"/>
    <property type="match status" value="1"/>
</dbReference>
<proteinExistence type="predicted"/>
<dbReference type="EMBL" id="JAUZQE010000008">
    <property type="protein sequence ID" value="MDR4125396.1"/>
    <property type="molecule type" value="Genomic_DNA"/>
</dbReference>
<dbReference type="Proteomes" id="UP001232156">
    <property type="component" value="Unassembled WGS sequence"/>
</dbReference>
<reference evidence="1 2" key="1">
    <citation type="submission" date="2023-08" db="EMBL/GenBank/DDBJ databases">
        <title>Alcaligenaceae gen. nov., a novel taxon isolated from the sludge of Yixing Pesticide Factory.</title>
        <authorList>
            <person name="Ruan L."/>
        </authorList>
    </citation>
    <scope>NUCLEOTIDE SEQUENCE [LARGE SCALE GENOMIC DNA]</scope>
    <source>
        <strain evidence="1 2">LG-2</strain>
    </source>
</reference>
<comment type="caution">
    <text evidence="1">The sequence shown here is derived from an EMBL/GenBank/DDBJ whole genome shotgun (WGS) entry which is preliminary data.</text>
</comment>
<accession>A0ABU1D4N9</accession>
<keyword evidence="2" id="KW-1185">Reference proteome</keyword>
<dbReference type="InterPro" id="IPR017166">
    <property type="entry name" value="UCP037290"/>
</dbReference>
<organism evidence="1 2">
    <name type="scientific">Yanghanlia caeni</name>
    <dbReference type="NCBI Taxonomy" id="3064283"/>
    <lineage>
        <taxon>Bacteria</taxon>
        <taxon>Pseudomonadati</taxon>
        <taxon>Pseudomonadota</taxon>
        <taxon>Betaproteobacteria</taxon>
        <taxon>Burkholderiales</taxon>
        <taxon>Alcaligenaceae</taxon>
        <taxon>Yanghanlia</taxon>
    </lineage>
</organism>
<dbReference type="SUPFAM" id="SSF52540">
    <property type="entry name" value="P-loop containing nucleoside triphosphate hydrolases"/>
    <property type="match status" value="1"/>
</dbReference>
<evidence type="ECO:0000313" key="2">
    <source>
        <dbReference type="Proteomes" id="UP001232156"/>
    </source>
</evidence>
<dbReference type="InterPro" id="IPR047610">
    <property type="entry name" value="ImuA_translesion"/>
</dbReference>
<gene>
    <name evidence="1" type="primary">imuA</name>
    <name evidence="1" type="ORF">Q8947_05280</name>
</gene>